<name>A0A3M6Q769_9BURK</name>
<dbReference type="GO" id="GO:0015562">
    <property type="term" value="F:efflux transmembrane transporter activity"/>
    <property type="evidence" value="ECO:0007669"/>
    <property type="project" value="InterPro"/>
</dbReference>
<gene>
    <name evidence="5" type="ORF">EBQ25_07930</name>
</gene>
<evidence type="ECO:0000256" key="4">
    <source>
        <dbReference type="SAM" id="MobiDB-lite"/>
    </source>
</evidence>
<dbReference type="NCBIfam" id="TIGR01845">
    <property type="entry name" value="outer_NodT"/>
    <property type="match status" value="1"/>
</dbReference>
<comment type="caution">
    <text evidence="5">The sequence shown here is derived from an EMBL/GenBank/DDBJ whole genome shotgun (WGS) entry which is preliminary data.</text>
</comment>
<protein>
    <submittedName>
        <fullName evidence="5">Efflux transporter outer membrane subunit</fullName>
    </submittedName>
</protein>
<dbReference type="Pfam" id="PF02321">
    <property type="entry name" value="OEP"/>
    <property type="match status" value="2"/>
</dbReference>
<dbReference type="PANTHER" id="PTHR30203:SF32">
    <property type="entry name" value="CATION EFFLUX SYSTEM PROTEIN CUSC"/>
    <property type="match status" value="1"/>
</dbReference>
<keyword evidence="2" id="KW-0564">Palmitate</keyword>
<organism evidence="5 6">
    <name type="scientific">Allofranklinella schreckenbergeri</name>
    <dbReference type="NCBI Taxonomy" id="1076744"/>
    <lineage>
        <taxon>Bacteria</taxon>
        <taxon>Pseudomonadati</taxon>
        <taxon>Pseudomonadota</taxon>
        <taxon>Betaproteobacteria</taxon>
        <taxon>Burkholderiales</taxon>
        <taxon>Comamonadaceae</taxon>
        <taxon>Allofranklinella</taxon>
    </lineage>
</organism>
<keyword evidence="2" id="KW-1134">Transmembrane beta strand</keyword>
<evidence type="ECO:0000256" key="2">
    <source>
        <dbReference type="RuleBase" id="RU362097"/>
    </source>
</evidence>
<keyword evidence="3" id="KW-0175">Coiled coil</keyword>
<keyword evidence="2" id="KW-0812">Transmembrane</keyword>
<comment type="subcellular location">
    <subcellularLocation>
        <location evidence="2">Cell membrane</location>
        <topology evidence="2">Lipid-anchor</topology>
    </subcellularLocation>
</comment>
<evidence type="ECO:0000313" key="5">
    <source>
        <dbReference type="EMBL" id="RMW99012.1"/>
    </source>
</evidence>
<dbReference type="Gene3D" id="1.20.1600.10">
    <property type="entry name" value="Outer membrane efflux proteins (OEP)"/>
    <property type="match status" value="1"/>
</dbReference>
<feature type="region of interest" description="Disordered" evidence="4">
    <location>
        <begin position="284"/>
        <end position="306"/>
    </location>
</feature>
<keyword evidence="2" id="KW-0449">Lipoprotein</keyword>
<dbReference type="AlphaFoldDB" id="A0A3M6Q769"/>
<dbReference type="EMBL" id="RDQL01000009">
    <property type="protein sequence ID" value="RMW99012.1"/>
    <property type="molecule type" value="Genomic_DNA"/>
</dbReference>
<proteinExistence type="inferred from homology"/>
<feature type="coiled-coil region" evidence="3">
    <location>
        <begin position="414"/>
        <end position="441"/>
    </location>
</feature>
<sequence length="512" mass="55222">MALALPSPIILAPITAPRPARWGATVALGLLLAGCTHLHTPYEARGIAVPAQWSASSAENTENSNKSAQASHATVWQRPALQDAWWKRFGDAELDRLITLALQRNSDLHTAAWNIRKAQIALGQSQDRQTPTLGASATANASHNFDAGSTSRNHGVGLSLGYELDLWGKLARQQDAAQWRLAATEQDLQSAAIALVANVAQLYWQLAYQNAQIASGQHSLAYARRAQQLVQARYAAGAASGLERQEARRSVAAQEAALAQLRHNQTATRNALALLLHEPPASATPAAAPPWLPQEPQTLPQHALPDIPAGLPAQVLARRPDVQAAEQRLRATLADGDAARASYYPAISLTGSLNSASRSLGDVLANPIGALGASLALPFLRQQEMRLSNAAARANYEAATLQWQKTLLTALQEVENALSRRTQLAEQRRWLEEQLDAARQAETLNETRYRVGATALKTWLDVQEARRSAELALAANQLSQLENQLTLYKALGGDALLPAPQVPDVPSLMQRP</sequence>
<keyword evidence="6" id="KW-1185">Reference proteome</keyword>
<dbReference type="PANTHER" id="PTHR30203">
    <property type="entry name" value="OUTER MEMBRANE CATION EFFLUX PROTEIN"/>
    <property type="match status" value="1"/>
</dbReference>
<dbReference type="Gene3D" id="2.20.200.10">
    <property type="entry name" value="Outer membrane efflux proteins (OEP)"/>
    <property type="match status" value="1"/>
</dbReference>
<dbReference type="Proteomes" id="UP000267035">
    <property type="component" value="Unassembled WGS sequence"/>
</dbReference>
<dbReference type="InterPro" id="IPR010131">
    <property type="entry name" value="MdtP/NodT-like"/>
</dbReference>
<dbReference type="InterPro" id="IPR003423">
    <property type="entry name" value="OMP_efflux"/>
</dbReference>
<evidence type="ECO:0000256" key="3">
    <source>
        <dbReference type="SAM" id="Coils"/>
    </source>
</evidence>
<comment type="similarity">
    <text evidence="1 2">Belongs to the outer membrane factor (OMF) (TC 1.B.17) family.</text>
</comment>
<evidence type="ECO:0000313" key="6">
    <source>
        <dbReference type="Proteomes" id="UP000267035"/>
    </source>
</evidence>
<dbReference type="GO" id="GO:0005886">
    <property type="term" value="C:plasma membrane"/>
    <property type="evidence" value="ECO:0007669"/>
    <property type="project" value="UniProtKB-SubCell"/>
</dbReference>
<accession>A0A3M6Q769</accession>
<dbReference type="RefSeq" id="WP_122254118.1">
    <property type="nucleotide sequence ID" value="NZ_RDQL01000009.1"/>
</dbReference>
<dbReference type="SUPFAM" id="SSF56954">
    <property type="entry name" value="Outer membrane efflux proteins (OEP)"/>
    <property type="match status" value="1"/>
</dbReference>
<reference evidence="5 6" key="1">
    <citation type="submission" date="2018-10" db="EMBL/GenBank/DDBJ databases">
        <title>Comamonadaceae CDC group NO-1 genome sequencing and assembly.</title>
        <authorList>
            <person name="Bernier A.-M."/>
            <person name="Bernard K."/>
        </authorList>
    </citation>
    <scope>NUCLEOTIDE SEQUENCE [LARGE SCALE GENOMIC DNA]</scope>
    <source>
        <strain evidence="5 6">NML161473</strain>
    </source>
</reference>
<evidence type="ECO:0000256" key="1">
    <source>
        <dbReference type="ARBA" id="ARBA00007613"/>
    </source>
</evidence>
<keyword evidence="2" id="KW-0472">Membrane</keyword>